<evidence type="ECO:0000313" key="1">
    <source>
        <dbReference type="EMBL" id="MYN03935.1"/>
    </source>
</evidence>
<organism evidence="1 2">
    <name type="scientific">Pseudoduganella guangdongensis</name>
    <dbReference type="NCBI Taxonomy" id="2692179"/>
    <lineage>
        <taxon>Bacteria</taxon>
        <taxon>Pseudomonadati</taxon>
        <taxon>Pseudomonadota</taxon>
        <taxon>Betaproteobacteria</taxon>
        <taxon>Burkholderiales</taxon>
        <taxon>Oxalobacteraceae</taxon>
        <taxon>Telluria group</taxon>
        <taxon>Pseudoduganella</taxon>
    </lineage>
</organism>
<comment type="caution">
    <text evidence="1">The sequence shown here is derived from an EMBL/GenBank/DDBJ whole genome shotgun (WGS) entry which is preliminary data.</text>
</comment>
<dbReference type="AlphaFoldDB" id="A0A6N9HML1"/>
<gene>
    <name evidence="1" type="ORF">GTP41_17715</name>
</gene>
<sequence length="222" mass="24695">MGMGIEWVLKYNGRAADVSNTRAAAEGFYNTLHAVRQFAWGDNLAWDRDFEQQGAGSPLSGGDSSWVDNVDIAFFAGHGNQQGPLFGTTIDSGQATPGEVRLGDIDLEWIAFHACQVLERAGVFDRWGPSFKGLHYMLGFDTICHDETNRGRYFADHLNHGWRVRDAWIAAAQETEGSDCRWAYLRADAAGTNTYEDHWHGKGFVSSDPDTPTTYFYLRGAC</sequence>
<dbReference type="RefSeq" id="WP_161026901.1">
    <property type="nucleotide sequence ID" value="NZ_WWCJ01000012.1"/>
</dbReference>
<keyword evidence="2" id="KW-1185">Reference proteome</keyword>
<accession>A0A6N9HML1</accession>
<evidence type="ECO:0000313" key="2">
    <source>
        <dbReference type="Proteomes" id="UP000448575"/>
    </source>
</evidence>
<dbReference type="Proteomes" id="UP000448575">
    <property type="component" value="Unassembled WGS sequence"/>
</dbReference>
<proteinExistence type="predicted"/>
<reference evidence="1 2" key="1">
    <citation type="submission" date="2019-12" db="EMBL/GenBank/DDBJ databases">
        <title>Novel species isolated from a subtropical stream in China.</title>
        <authorList>
            <person name="Lu H."/>
        </authorList>
    </citation>
    <scope>NUCLEOTIDE SEQUENCE [LARGE SCALE GENOMIC DNA]</scope>
    <source>
        <strain evidence="1 2">DS3</strain>
    </source>
</reference>
<protein>
    <submittedName>
        <fullName evidence="1">Uncharacterized protein</fullName>
    </submittedName>
</protein>
<dbReference type="Pfam" id="PF19872">
    <property type="entry name" value="DUF6345"/>
    <property type="match status" value="1"/>
</dbReference>
<name>A0A6N9HML1_9BURK</name>
<dbReference type="InterPro" id="IPR045926">
    <property type="entry name" value="DUF6345"/>
</dbReference>
<dbReference type="EMBL" id="WWCJ01000012">
    <property type="protein sequence ID" value="MYN03935.1"/>
    <property type="molecule type" value="Genomic_DNA"/>
</dbReference>